<name>A0ACC2WTL3_9TREE</name>
<comment type="caution">
    <text evidence="1">The sequence shown here is derived from an EMBL/GenBank/DDBJ whole genome shotgun (WGS) entry which is preliminary data.</text>
</comment>
<evidence type="ECO:0000313" key="1">
    <source>
        <dbReference type="EMBL" id="KAJ9114494.1"/>
    </source>
</evidence>
<gene>
    <name evidence="1" type="ORF">QFC20_001367</name>
</gene>
<keyword evidence="2" id="KW-1185">Reference proteome</keyword>
<proteinExistence type="predicted"/>
<protein>
    <submittedName>
        <fullName evidence="1">Uncharacterized protein</fullName>
    </submittedName>
</protein>
<evidence type="ECO:0000313" key="2">
    <source>
        <dbReference type="Proteomes" id="UP001230649"/>
    </source>
</evidence>
<dbReference type="EMBL" id="JASBWS010000008">
    <property type="protein sequence ID" value="KAJ9114494.1"/>
    <property type="molecule type" value="Genomic_DNA"/>
</dbReference>
<organism evidence="1 2">
    <name type="scientific">Naganishia adeliensis</name>
    <dbReference type="NCBI Taxonomy" id="92952"/>
    <lineage>
        <taxon>Eukaryota</taxon>
        <taxon>Fungi</taxon>
        <taxon>Dikarya</taxon>
        <taxon>Basidiomycota</taxon>
        <taxon>Agaricomycotina</taxon>
        <taxon>Tremellomycetes</taxon>
        <taxon>Filobasidiales</taxon>
        <taxon>Filobasidiaceae</taxon>
        <taxon>Naganishia</taxon>
    </lineage>
</organism>
<accession>A0ACC2WTL3</accession>
<reference evidence="1" key="1">
    <citation type="submission" date="2023-04" db="EMBL/GenBank/DDBJ databases">
        <title>Draft Genome sequencing of Naganishia species isolated from polar environments using Oxford Nanopore Technology.</title>
        <authorList>
            <person name="Leo P."/>
            <person name="Venkateswaran K."/>
        </authorList>
    </citation>
    <scope>NUCLEOTIDE SEQUENCE</scope>
    <source>
        <strain evidence="1">MNA-CCFEE 5262</strain>
    </source>
</reference>
<sequence>MSDSSLPVAVNDVPVPVEGVAPSGGIRGLISGAMENNPYFSAGAGLMGIGVALTILRRSTTLAATLAHRRLLVTLEIPSKDRSYPWFLEWMAANAPPAEPVTFSSRLKGTEGKGMVGMKSHELAVETTYKQHENGSSEALFNLVPGPGTHYFKYKGAWMQVSPYLGSPRRLVGANRPRQVKRERDSKLMDLHSGTPWETITLTTLSRDRHLFPSLLSEARALADRGTEGKTVVYTAWGTEWRPLGKPRRKRDIGSVVLAEGMAERVVDDLKRFLGRGKWYAERGIPYRRGYLFHGPPGSGKTSFIQALAGALSYNICVLNLSERGLTDDKLNYLLGIAPERSFILLEDIDAAFNKRVQTSEDGYKSAVTFSGLLNALDGVTSSEERIIFMTTNHYSLLDPALVRPGRVDVKELLDDAMPEQAERLFVKFYGTRDTPRDTEDDDEGKTGVMRAHEAPVDDVRVRELGTRVREVVEENMRRRHRVSMASLQGHFIRHGAEDSLETLGELFAER</sequence>
<dbReference type="Proteomes" id="UP001230649">
    <property type="component" value="Unassembled WGS sequence"/>
</dbReference>